<keyword evidence="3" id="KW-1185">Reference proteome</keyword>
<dbReference type="InterPro" id="IPR029017">
    <property type="entry name" value="Enolase-like_N"/>
</dbReference>
<dbReference type="Gene3D" id="3.20.20.120">
    <property type="entry name" value="Enolase-like C-terminal domain"/>
    <property type="match status" value="1"/>
</dbReference>
<evidence type="ECO:0000313" key="3">
    <source>
        <dbReference type="Proteomes" id="UP000521868"/>
    </source>
</evidence>
<sequence length="470" mass="51004">MADAPRFRIREIELYERPVVLRLPFRFGVVTLRECPQAFARARIELADGASAWGAAAEMMAPKWFDKNLQLSNEDNFDQLRDVLRMAREAYLSDAAPATAFGHFARHHGGHLAAAQARGFNPLLASYGPALIDRAVLDALCRSRGASFAQALRGNLPGMGAAHPEFAPFDFDAFLARLQPSGSIEARHTVGMIDAITAADAHERVNDGLPETLEEVIAAWGHRYFKLKVGGQIDADLARLEAIAAVLDRLPHPYFASLDGNEQYSDAAGVAELVAGLRARPALARLWQSILFIEQPIARKLALQADLRGAQLGKPVIIDESDGELGTFVQARERGYAGVSSKTCKGFYKSVLNAARCARWNAEAGEPRYFMSAEDLTTQAGLSVQQDLALVNLLGIAHVERNGHYYVNGMAAQPQAEQDAFLAAHPDLYERSHGAVRLRIAGGRIALGSLQCTGFASGAMPDFAAMTRLA</sequence>
<dbReference type="Pfam" id="PF13378">
    <property type="entry name" value="MR_MLE_C"/>
    <property type="match status" value="1"/>
</dbReference>
<protein>
    <submittedName>
        <fullName evidence="2">Mandelate racemase</fullName>
    </submittedName>
</protein>
<feature type="domain" description="Enolase C-terminal" evidence="1">
    <location>
        <begin position="211"/>
        <end position="349"/>
    </location>
</feature>
<dbReference type="RefSeq" id="WP_168109335.1">
    <property type="nucleotide sequence ID" value="NZ_VTOX01000009.1"/>
</dbReference>
<comment type="caution">
    <text evidence="2">The sequence shown here is derived from an EMBL/GenBank/DDBJ whole genome shotgun (WGS) entry which is preliminary data.</text>
</comment>
<organism evidence="2 3">
    <name type="scientific">Ramlibacter lithotrophicus</name>
    <dbReference type="NCBI Taxonomy" id="2606681"/>
    <lineage>
        <taxon>Bacteria</taxon>
        <taxon>Pseudomonadati</taxon>
        <taxon>Pseudomonadota</taxon>
        <taxon>Betaproteobacteria</taxon>
        <taxon>Burkholderiales</taxon>
        <taxon>Comamonadaceae</taxon>
        <taxon>Ramlibacter</taxon>
    </lineage>
</organism>
<dbReference type="InterPro" id="IPR029065">
    <property type="entry name" value="Enolase_C-like"/>
</dbReference>
<reference evidence="2 3" key="1">
    <citation type="journal article" date="2020" name="Nature">
        <title>Bacterial chemolithoautotrophy via manganese oxidation.</title>
        <authorList>
            <person name="Yu H."/>
            <person name="Leadbetter J.R."/>
        </authorList>
    </citation>
    <scope>NUCLEOTIDE SEQUENCE [LARGE SCALE GENOMIC DNA]</scope>
    <source>
        <strain evidence="2 3">RBP-1</strain>
    </source>
</reference>
<dbReference type="Proteomes" id="UP000521868">
    <property type="component" value="Unassembled WGS sequence"/>
</dbReference>
<accession>A0A7X6I8D9</accession>
<name>A0A7X6I8D9_9BURK</name>
<evidence type="ECO:0000259" key="1">
    <source>
        <dbReference type="Pfam" id="PF13378"/>
    </source>
</evidence>
<proteinExistence type="predicted"/>
<dbReference type="AlphaFoldDB" id="A0A7X6I8D9"/>
<gene>
    <name evidence="2" type="ORF">RAMLITH_20550</name>
</gene>
<dbReference type="SUPFAM" id="SSF51604">
    <property type="entry name" value="Enolase C-terminal domain-like"/>
    <property type="match status" value="1"/>
</dbReference>
<dbReference type="EMBL" id="VTOX01000009">
    <property type="protein sequence ID" value="NKE68211.1"/>
    <property type="molecule type" value="Genomic_DNA"/>
</dbReference>
<dbReference type="InterPro" id="IPR036849">
    <property type="entry name" value="Enolase-like_C_sf"/>
</dbReference>
<evidence type="ECO:0000313" key="2">
    <source>
        <dbReference type="EMBL" id="NKE68211.1"/>
    </source>
</evidence>
<dbReference type="Gene3D" id="3.30.390.10">
    <property type="entry name" value="Enolase-like, N-terminal domain"/>
    <property type="match status" value="1"/>
</dbReference>